<dbReference type="KEGG" id="ppm:PPSC2_27330"/>
<dbReference type="RefSeq" id="WP_043886167.1">
    <property type="nucleotide sequence ID" value="NC_014628.2"/>
</dbReference>
<geneLocation type="plasmid" evidence="2 3">
    <name>pSC2</name>
</geneLocation>
<proteinExistence type="predicted"/>
<dbReference type="AlphaFoldDB" id="E3EKV2"/>
<keyword evidence="2" id="KW-0614">Plasmid</keyword>
<keyword evidence="1" id="KW-0812">Transmembrane</keyword>
<gene>
    <name evidence="2" type="ORF">PPSC2_27330</name>
</gene>
<protein>
    <recommendedName>
        <fullName evidence="4">PrgI family protein</fullName>
    </recommendedName>
</protein>
<dbReference type="OrthoDB" id="3035688at2"/>
<organism evidence="2 3">
    <name type="scientific">Paenibacillus polymyxa (strain SC2)</name>
    <name type="common">Bacillus polymyxa</name>
    <dbReference type="NCBI Taxonomy" id="886882"/>
    <lineage>
        <taxon>Bacteria</taxon>
        <taxon>Bacillati</taxon>
        <taxon>Bacillota</taxon>
        <taxon>Bacilli</taxon>
        <taxon>Bacillales</taxon>
        <taxon>Paenibacillaceae</taxon>
        <taxon>Paenibacillus</taxon>
    </lineage>
</organism>
<dbReference type="PATRIC" id="fig|886882.15.peg.5784"/>
<sequence length="102" mass="11664">MRNYQIPPDMNEKEKVIGGILNINQFFWVLAGLLIGAGAFAIFVKLFGGVIALILAIPICLIGTPFAIYKKNELTLYQYLSYKRKFKKKTHKLANIQKEVRF</sequence>
<evidence type="ECO:0008006" key="4">
    <source>
        <dbReference type="Google" id="ProtNLM"/>
    </source>
</evidence>
<dbReference type="InterPro" id="IPR024414">
    <property type="entry name" value="Uncharacterised_PrgI"/>
</dbReference>
<evidence type="ECO:0000256" key="1">
    <source>
        <dbReference type="SAM" id="Phobius"/>
    </source>
</evidence>
<keyword evidence="1" id="KW-0472">Membrane</keyword>
<feature type="transmembrane region" description="Helical" evidence="1">
    <location>
        <begin position="50"/>
        <end position="69"/>
    </location>
</feature>
<feature type="transmembrane region" description="Helical" evidence="1">
    <location>
        <begin position="21"/>
        <end position="44"/>
    </location>
</feature>
<dbReference type="HOGENOM" id="CLU_158472_1_0_9"/>
<dbReference type="Pfam" id="PF12666">
    <property type="entry name" value="PrgI"/>
    <property type="match status" value="1"/>
</dbReference>
<name>E3EKV2_PAEPS</name>
<accession>E3EKV2</accession>
<keyword evidence="1" id="KW-1133">Transmembrane helix</keyword>
<evidence type="ECO:0000313" key="2">
    <source>
        <dbReference type="EMBL" id="ADO59553.2"/>
    </source>
</evidence>
<evidence type="ECO:0000313" key="3">
    <source>
        <dbReference type="Proteomes" id="UP000006868"/>
    </source>
</evidence>
<dbReference type="Proteomes" id="UP000006868">
    <property type="component" value="Plasmid pSC2"/>
</dbReference>
<reference evidence="2 3" key="1">
    <citation type="journal article" date="2011" name="J. Bacteriol.">
        <title>Complete genome sequence of Paenibacillus polymyxa SC2, a strain of plant growth-promoting Rhizobacterium with broad-spectrum antimicrobial activity.</title>
        <authorList>
            <person name="Ma M."/>
            <person name="Wang C."/>
            <person name="Ding Y."/>
            <person name="Li L."/>
            <person name="Shen D."/>
            <person name="Jiang X."/>
            <person name="Guan D."/>
            <person name="Cao F."/>
            <person name="Chen H."/>
            <person name="Feng R."/>
            <person name="Wang X."/>
            <person name="Ge Y."/>
            <person name="Yao L."/>
            <person name="Bing X."/>
            <person name="Yang X."/>
            <person name="Li J."/>
            <person name="Du B."/>
        </authorList>
    </citation>
    <scope>NUCLEOTIDE SEQUENCE [LARGE SCALE GENOMIC DNA]</scope>
    <source>
        <strain evidence="2 3">SC2</strain>
        <plasmid evidence="3">pSC2</plasmid>
    </source>
</reference>
<dbReference type="EMBL" id="CP002214">
    <property type="protein sequence ID" value="ADO59553.2"/>
    <property type="molecule type" value="Genomic_DNA"/>
</dbReference>